<evidence type="ECO:0000256" key="1">
    <source>
        <dbReference type="SAM" id="MobiDB-lite"/>
    </source>
</evidence>
<name>A0A6M5YI76_9BACT</name>
<evidence type="ECO:0000256" key="2">
    <source>
        <dbReference type="SAM" id="Phobius"/>
    </source>
</evidence>
<feature type="transmembrane region" description="Helical" evidence="2">
    <location>
        <begin position="6"/>
        <end position="25"/>
    </location>
</feature>
<evidence type="ECO:0000313" key="3">
    <source>
        <dbReference type="EMBL" id="QJW93789.1"/>
    </source>
</evidence>
<sequence>MSTAEVVYVFGSLLTALGVCSLPMLGSLRGAGPRVRATTRRQLGVGWVLAVALGGWLALGWFAIEAGGRWLGTYRDLTLVLMCAFFPLLVVGIRAGKRAAAAARTADRCPPASPAAEPRAAPDPVV</sequence>
<feature type="region of interest" description="Disordered" evidence="1">
    <location>
        <begin position="104"/>
        <end position="126"/>
    </location>
</feature>
<feature type="transmembrane region" description="Helical" evidence="2">
    <location>
        <begin position="45"/>
        <end position="64"/>
    </location>
</feature>
<feature type="transmembrane region" description="Helical" evidence="2">
    <location>
        <begin position="76"/>
        <end position="95"/>
    </location>
</feature>
<keyword evidence="2" id="KW-0472">Membrane</keyword>
<keyword evidence="2" id="KW-1133">Transmembrane helix</keyword>
<dbReference type="EMBL" id="CP053452">
    <property type="protein sequence ID" value="QJW93789.1"/>
    <property type="molecule type" value="Genomic_DNA"/>
</dbReference>
<protein>
    <submittedName>
        <fullName evidence="3">Uncharacterized protein</fullName>
    </submittedName>
</protein>
<accession>A0A6M5YI76</accession>
<dbReference type="KEGG" id="ftj:FTUN_1300"/>
<evidence type="ECO:0000313" key="4">
    <source>
        <dbReference type="Proteomes" id="UP000503447"/>
    </source>
</evidence>
<dbReference type="RefSeq" id="WP_171469918.1">
    <property type="nucleotide sequence ID" value="NZ_CP053452.2"/>
</dbReference>
<dbReference type="AlphaFoldDB" id="A0A6M5YI76"/>
<keyword evidence="2" id="KW-0812">Transmembrane</keyword>
<keyword evidence="4" id="KW-1185">Reference proteome</keyword>
<dbReference type="Proteomes" id="UP000503447">
    <property type="component" value="Chromosome"/>
</dbReference>
<reference evidence="4" key="1">
    <citation type="submission" date="2020-05" db="EMBL/GenBank/DDBJ databases">
        <title>Frigoriglobus tundricola gen. nov., sp. nov., a psychrotolerant cellulolytic planctomycete of the family Gemmataceae with two divergent copies of 16S rRNA gene.</title>
        <authorList>
            <person name="Kulichevskaya I.S."/>
            <person name="Ivanova A.A."/>
            <person name="Naumoff D.G."/>
            <person name="Beletsky A.V."/>
            <person name="Rijpstra W.I.C."/>
            <person name="Sinninghe Damste J.S."/>
            <person name="Mardanov A.V."/>
            <person name="Ravin N.V."/>
            <person name="Dedysh S.N."/>
        </authorList>
    </citation>
    <scope>NUCLEOTIDE SEQUENCE [LARGE SCALE GENOMIC DNA]</scope>
    <source>
        <strain evidence="4">PL17</strain>
    </source>
</reference>
<gene>
    <name evidence="3" type="ORF">FTUN_1300</name>
</gene>
<proteinExistence type="predicted"/>
<organism evidence="3 4">
    <name type="scientific">Frigoriglobus tundricola</name>
    <dbReference type="NCBI Taxonomy" id="2774151"/>
    <lineage>
        <taxon>Bacteria</taxon>
        <taxon>Pseudomonadati</taxon>
        <taxon>Planctomycetota</taxon>
        <taxon>Planctomycetia</taxon>
        <taxon>Gemmatales</taxon>
        <taxon>Gemmataceae</taxon>
        <taxon>Frigoriglobus</taxon>
    </lineage>
</organism>